<protein>
    <recommendedName>
        <fullName evidence="3">Glutathionylspermidine synthase pre-ATP-grasp-like domain-containing protein</fullName>
    </recommendedName>
</protein>
<sequence length="446" mass="50214">MKPIHELCSELLDRGVVYRYPPERLEFLSSGGHPFPSPTHEVQTSTGPMIEEVIQPVLQPIVLSRPAIKHARQLASLWPPFMRAQMEIFQMARANHLPLEDCALVRAMCTDEEWEKGHIDPGYGVIHPFVRLDALLIDECWKVLDINSTRPAGVGDIIAHQAMVNGNIDPLVHSLPMGAAFAHVVRQCVDDWASKRHLPGESVGVNIVVRERDGDWKNFENLRRALTGSGLNAQLIEPDQLKLGEPTAVIRSRIKEGDPAYEILKAGYPDERCVLSPLFRRFIGNKMWMYLFSIEPFASLFRGRLGPGYAILKGAFPEIGVIDGVEVRFPDRKVPLASLKRDEWVLKDPAGSSGRRMYLGCRTGKGKWQELISRAQDGWIAQQFYPAEERLTVAGADGEPTERKLYTKHGLYLFDGVLAGMEFNARPDPVVHGARNTYMNPVYYRE</sequence>
<dbReference type="SUPFAM" id="SSF56059">
    <property type="entry name" value="Glutathione synthetase ATP-binding domain-like"/>
    <property type="match status" value="1"/>
</dbReference>
<evidence type="ECO:0000313" key="2">
    <source>
        <dbReference type="Proteomes" id="UP000179164"/>
    </source>
</evidence>
<gene>
    <name evidence="1" type="ORF">A2898_05665</name>
</gene>
<proteinExistence type="predicted"/>
<reference evidence="1 2" key="1">
    <citation type="journal article" date="2016" name="Nat. Commun.">
        <title>Thousands of microbial genomes shed light on interconnected biogeochemical processes in an aquifer system.</title>
        <authorList>
            <person name="Anantharaman K."/>
            <person name="Brown C.T."/>
            <person name="Hug L.A."/>
            <person name="Sharon I."/>
            <person name="Castelle C.J."/>
            <person name="Probst A.J."/>
            <person name="Thomas B.C."/>
            <person name="Singh A."/>
            <person name="Wilkins M.J."/>
            <person name="Karaoz U."/>
            <person name="Brodie E.L."/>
            <person name="Williams K.H."/>
            <person name="Hubbard S.S."/>
            <person name="Banfield J.F."/>
        </authorList>
    </citation>
    <scope>NUCLEOTIDE SEQUENCE [LARGE SCALE GENOMIC DNA]</scope>
</reference>
<evidence type="ECO:0008006" key="3">
    <source>
        <dbReference type="Google" id="ProtNLM"/>
    </source>
</evidence>
<dbReference type="STRING" id="1798543.A2898_05665"/>
<evidence type="ECO:0000313" key="1">
    <source>
        <dbReference type="EMBL" id="OGY83646.1"/>
    </source>
</evidence>
<name>A0A1G2B4J5_9BACT</name>
<dbReference type="Proteomes" id="UP000179164">
    <property type="component" value="Unassembled WGS sequence"/>
</dbReference>
<organism evidence="1 2">
    <name type="scientific">Candidatus Kerfeldbacteria bacterium RIFCSPLOWO2_01_FULL_48_11</name>
    <dbReference type="NCBI Taxonomy" id="1798543"/>
    <lineage>
        <taxon>Bacteria</taxon>
        <taxon>Candidatus Kerfeldiibacteriota</taxon>
    </lineage>
</organism>
<accession>A0A1G2B4J5</accession>
<comment type="caution">
    <text evidence="1">The sequence shown here is derived from an EMBL/GenBank/DDBJ whole genome shotgun (WGS) entry which is preliminary data.</text>
</comment>
<dbReference type="AlphaFoldDB" id="A0A1G2B4J5"/>
<dbReference type="EMBL" id="MHKE01000013">
    <property type="protein sequence ID" value="OGY83646.1"/>
    <property type="molecule type" value="Genomic_DNA"/>
</dbReference>